<dbReference type="EMBL" id="JBHRXI010000001">
    <property type="protein sequence ID" value="MFC3612188.1"/>
    <property type="molecule type" value="Genomic_DNA"/>
</dbReference>
<accession>A0ABV7TDT4</accession>
<dbReference type="Gene3D" id="3.30.70.1230">
    <property type="entry name" value="Nucleotide cyclase"/>
    <property type="match status" value="1"/>
</dbReference>
<keyword evidence="1" id="KW-1133">Transmembrane helix</keyword>
<dbReference type="InterPro" id="IPR050697">
    <property type="entry name" value="Adenylyl/Guanylyl_Cyclase_3/4"/>
</dbReference>
<dbReference type="InterPro" id="IPR029787">
    <property type="entry name" value="Nucleotide_cyclase"/>
</dbReference>
<keyword evidence="4" id="KW-1185">Reference proteome</keyword>
<evidence type="ECO:0000256" key="1">
    <source>
        <dbReference type="SAM" id="Phobius"/>
    </source>
</evidence>
<evidence type="ECO:0000259" key="2">
    <source>
        <dbReference type="PROSITE" id="PS50125"/>
    </source>
</evidence>
<keyword evidence="1" id="KW-0472">Membrane</keyword>
<feature type="transmembrane region" description="Helical" evidence="1">
    <location>
        <begin position="68"/>
        <end position="85"/>
    </location>
</feature>
<protein>
    <submittedName>
        <fullName evidence="3">Adenylate/guanylate cyclase domain-containing protein</fullName>
    </submittedName>
</protein>
<dbReference type="InterPro" id="IPR001054">
    <property type="entry name" value="A/G_cyclase"/>
</dbReference>
<dbReference type="SMART" id="SM00044">
    <property type="entry name" value="CYCc"/>
    <property type="match status" value="1"/>
</dbReference>
<proteinExistence type="predicted"/>
<evidence type="ECO:0000313" key="4">
    <source>
        <dbReference type="Proteomes" id="UP001595629"/>
    </source>
</evidence>
<reference evidence="4" key="1">
    <citation type="journal article" date="2019" name="Int. J. Syst. Evol. Microbiol.">
        <title>The Global Catalogue of Microorganisms (GCM) 10K type strain sequencing project: providing services to taxonomists for standard genome sequencing and annotation.</title>
        <authorList>
            <consortium name="The Broad Institute Genomics Platform"/>
            <consortium name="The Broad Institute Genome Sequencing Center for Infectious Disease"/>
            <person name="Wu L."/>
            <person name="Ma J."/>
        </authorList>
    </citation>
    <scope>NUCLEOTIDE SEQUENCE [LARGE SCALE GENOMIC DNA]</scope>
    <source>
        <strain evidence="4">KCTC 42911</strain>
    </source>
</reference>
<organism evidence="3 4">
    <name type="scientific">Lutimaribacter marinistellae</name>
    <dbReference type="NCBI Taxonomy" id="1820329"/>
    <lineage>
        <taxon>Bacteria</taxon>
        <taxon>Pseudomonadati</taxon>
        <taxon>Pseudomonadota</taxon>
        <taxon>Alphaproteobacteria</taxon>
        <taxon>Rhodobacterales</taxon>
        <taxon>Roseobacteraceae</taxon>
        <taxon>Lutimaribacter</taxon>
    </lineage>
</organism>
<evidence type="ECO:0000313" key="3">
    <source>
        <dbReference type="EMBL" id="MFC3612188.1"/>
    </source>
</evidence>
<dbReference type="PANTHER" id="PTHR43081:SF1">
    <property type="entry name" value="ADENYLATE CYCLASE, TERMINAL-DIFFERENTIATION SPECIFIC"/>
    <property type="match status" value="1"/>
</dbReference>
<comment type="caution">
    <text evidence="3">The sequence shown here is derived from an EMBL/GenBank/DDBJ whole genome shotgun (WGS) entry which is preliminary data.</text>
</comment>
<sequence>MSEASAPAPQRRSIWITQPDNLEEHSPYALAALERHKKEGLELALRARVVTLLIVAAFLPFLNPQWEVLYYQAILALLIGNGFLIRRMGRVGQSRPELVLIFLDLLVMTLGMVIPNPFSDDVQPVAFQYRFDNFLYFFLILASGTLAYSWRTVIAIGTWTAGMWTLGWVLARWMSEPIPGLTEAANEAFAAYPDVLEMMDPNSFMIHMRVQEVVVFVLVAVTLGISVRRFNRLLLNNATLERERANLSRYFSPNVVDELSQNDEPLKQVRNQNVAVLFIDIVGFTRFSKARDPREVIEALRGFQARMEAEVFRHNGTLDKYLGDGLMATFGTPTAGDRDASNALSCALAMARVMERWNTDRRRAGEPPIEVGIGVHYGEVVLGDIGANRLEFAVIGDAVNVASRLEALTREHEVCLIISDTLRNRVTDEGSAAQILLEPFYRCDDQHIRGVDEPLTVWCAGQRGKGLRPLL</sequence>
<dbReference type="RefSeq" id="WP_386733380.1">
    <property type="nucleotide sequence ID" value="NZ_JBHRXI010000001.1"/>
</dbReference>
<dbReference type="SUPFAM" id="SSF55073">
    <property type="entry name" value="Nucleotide cyclase"/>
    <property type="match status" value="1"/>
</dbReference>
<name>A0ABV7TDT4_9RHOB</name>
<keyword evidence="1" id="KW-0812">Transmembrane</keyword>
<feature type="transmembrane region" description="Helical" evidence="1">
    <location>
        <begin position="43"/>
        <end position="62"/>
    </location>
</feature>
<dbReference type="PROSITE" id="PS50125">
    <property type="entry name" value="GUANYLATE_CYCLASE_2"/>
    <property type="match status" value="1"/>
</dbReference>
<feature type="transmembrane region" description="Helical" evidence="1">
    <location>
        <begin position="134"/>
        <end position="150"/>
    </location>
</feature>
<feature type="transmembrane region" description="Helical" evidence="1">
    <location>
        <begin position="97"/>
        <end position="114"/>
    </location>
</feature>
<dbReference type="Pfam" id="PF00211">
    <property type="entry name" value="Guanylate_cyc"/>
    <property type="match status" value="1"/>
</dbReference>
<gene>
    <name evidence="3" type="ORF">ACFORG_00325</name>
</gene>
<dbReference type="PANTHER" id="PTHR43081">
    <property type="entry name" value="ADENYLATE CYCLASE, TERMINAL-DIFFERENTIATION SPECIFIC-RELATED"/>
    <property type="match status" value="1"/>
</dbReference>
<dbReference type="CDD" id="cd07302">
    <property type="entry name" value="CHD"/>
    <property type="match status" value="1"/>
</dbReference>
<feature type="transmembrane region" description="Helical" evidence="1">
    <location>
        <begin position="206"/>
        <end position="227"/>
    </location>
</feature>
<dbReference type="Proteomes" id="UP001595629">
    <property type="component" value="Unassembled WGS sequence"/>
</dbReference>
<feature type="domain" description="Guanylate cyclase" evidence="2">
    <location>
        <begin position="275"/>
        <end position="406"/>
    </location>
</feature>